<name>A0A4D6LEK2_VIGUN</name>
<dbReference type="EMBL" id="CP039347">
    <property type="protein sequence ID" value="QCD86910.1"/>
    <property type="molecule type" value="Genomic_DNA"/>
</dbReference>
<evidence type="ECO:0000313" key="3">
    <source>
        <dbReference type="Proteomes" id="UP000501690"/>
    </source>
</evidence>
<dbReference type="AlphaFoldDB" id="A0A4D6LEK2"/>
<feature type="compositionally biased region" description="Low complexity" evidence="1">
    <location>
        <begin position="205"/>
        <end position="216"/>
    </location>
</feature>
<feature type="compositionally biased region" description="Low complexity" evidence="1">
    <location>
        <begin position="16"/>
        <end position="30"/>
    </location>
</feature>
<dbReference type="Proteomes" id="UP000501690">
    <property type="component" value="Linkage Group LG3"/>
</dbReference>
<protein>
    <submittedName>
        <fullName evidence="2">Uncharacterized protein</fullName>
    </submittedName>
</protein>
<sequence>MAYYPPTLIVNSLEFTASSTRATPPATNQPQTPPWEHESSSSRSHHNCSSEICTALHLPLQLQNRSPSSPLQQRTRTTYHHRWNQHAPVDSHETRAIFITMPPTCNRCTMIATKIAASRTAGSHHHHGSSLHLAPVAAPATYRLPSSSTNIPAPVRAFNLQQNTIDEHLHCNSAASPQIRVASTPAVHALPPGTYTTPSHRTCLRSSGNRTGTSSRNPCGVSSVHLLDSCKYSTTHTSLFRSLFTFLARVSFSLIRSWNCCVPLLELNPLSSQFQWERTDILAQASSSRLGENSRNLPSFLLERSPKRGVVFLSDKLSRSGETASPKRELAKSSRATVAVSPKRESAD</sequence>
<feature type="region of interest" description="Disordered" evidence="1">
    <location>
        <begin position="197"/>
        <end position="216"/>
    </location>
</feature>
<gene>
    <name evidence="2" type="ORF">DEO72_LG3g1439</name>
</gene>
<organism evidence="2 3">
    <name type="scientific">Vigna unguiculata</name>
    <name type="common">Cowpea</name>
    <dbReference type="NCBI Taxonomy" id="3917"/>
    <lineage>
        <taxon>Eukaryota</taxon>
        <taxon>Viridiplantae</taxon>
        <taxon>Streptophyta</taxon>
        <taxon>Embryophyta</taxon>
        <taxon>Tracheophyta</taxon>
        <taxon>Spermatophyta</taxon>
        <taxon>Magnoliopsida</taxon>
        <taxon>eudicotyledons</taxon>
        <taxon>Gunneridae</taxon>
        <taxon>Pentapetalae</taxon>
        <taxon>rosids</taxon>
        <taxon>fabids</taxon>
        <taxon>Fabales</taxon>
        <taxon>Fabaceae</taxon>
        <taxon>Papilionoideae</taxon>
        <taxon>50 kb inversion clade</taxon>
        <taxon>NPAAA clade</taxon>
        <taxon>indigoferoid/millettioid clade</taxon>
        <taxon>Phaseoleae</taxon>
        <taxon>Vigna</taxon>
    </lineage>
</organism>
<feature type="region of interest" description="Disordered" evidence="1">
    <location>
        <begin position="15"/>
        <end position="46"/>
    </location>
</feature>
<feature type="region of interest" description="Disordered" evidence="1">
    <location>
        <begin position="318"/>
        <end position="348"/>
    </location>
</feature>
<proteinExistence type="predicted"/>
<evidence type="ECO:0000313" key="2">
    <source>
        <dbReference type="EMBL" id="QCD86910.1"/>
    </source>
</evidence>
<reference evidence="2 3" key="1">
    <citation type="submission" date="2019-04" db="EMBL/GenBank/DDBJ databases">
        <title>An improved genome assembly and genetic linkage map for asparagus bean, Vigna unguiculata ssp. sesquipedialis.</title>
        <authorList>
            <person name="Xia Q."/>
            <person name="Zhang R."/>
            <person name="Dong Y."/>
        </authorList>
    </citation>
    <scope>NUCLEOTIDE SEQUENCE [LARGE SCALE GENOMIC DNA]</scope>
    <source>
        <tissue evidence="2">Leaf</tissue>
    </source>
</reference>
<keyword evidence="3" id="KW-1185">Reference proteome</keyword>
<evidence type="ECO:0000256" key="1">
    <source>
        <dbReference type="SAM" id="MobiDB-lite"/>
    </source>
</evidence>
<accession>A0A4D6LEK2</accession>